<proteinExistence type="predicted"/>
<gene>
    <name evidence="1" type="ORF">S01H1_52956</name>
</gene>
<name>X0W6L9_9ZZZZ</name>
<evidence type="ECO:0000313" key="1">
    <source>
        <dbReference type="EMBL" id="GAG20268.1"/>
    </source>
</evidence>
<feature type="non-terminal residue" evidence="1">
    <location>
        <position position="259"/>
    </location>
</feature>
<protein>
    <submittedName>
        <fullName evidence="1">Uncharacterized protein</fullName>
    </submittedName>
</protein>
<dbReference type="AlphaFoldDB" id="X0W6L9"/>
<accession>X0W6L9</accession>
<dbReference type="EMBL" id="BARS01034262">
    <property type="protein sequence ID" value="GAG20268.1"/>
    <property type="molecule type" value="Genomic_DNA"/>
</dbReference>
<organism evidence="1">
    <name type="scientific">marine sediment metagenome</name>
    <dbReference type="NCBI Taxonomy" id="412755"/>
    <lineage>
        <taxon>unclassified sequences</taxon>
        <taxon>metagenomes</taxon>
        <taxon>ecological metagenomes</taxon>
    </lineage>
</organism>
<comment type="caution">
    <text evidence="1">The sequence shown here is derived from an EMBL/GenBank/DDBJ whole genome shotgun (WGS) entry which is preliminary data.</text>
</comment>
<feature type="non-terminal residue" evidence="1">
    <location>
        <position position="1"/>
    </location>
</feature>
<reference evidence="1" key="1">
    <citation type="journal article" date="2014" name="Front. Microbiol.">
        <title>High frequency of phylogenetically diverse reductive dehalogenase-homologous genes in deep subseafloor sedimentary metagenomes.</title>
        <authorList>
            <person name="Kawai M."/>
            <person name="Futagami T."/>
            <person name="Toyoda A."/>
            <person name="Takaki Y."/>
            <person name="Nishi S."/>
            <person name="Hori S."/>
            <person name="Arai W."/>
            <person name="Tsubouchi T."/>
            <person name="Morono Y."/>
            <person name="Uchiyama I."/>
            <person name="Ito T."/>
            <person name="Fujiyama A."/>
            <person name="Inagaki F."/>
            <person name="Takami H."/>
        </authorList>
    </citation>
    <scope>NUCLEOTIDE SEQUENCE</scope>
    <source>
        <strain evidence="1">Expedition CK06-06</strain>
    </source>
</reference>
<sequence>LSNLYALANMEFDNVVQNDATAVSGHLVVVSGLGTAAENIAYYHGVALTDFGLSGCETGSAVEIWAPIQSECSLGTDNDEIDQTMYLPRVFINSIEWTYTAGAMATENYGGETDFKMWLVNDGRFVSNEEFVYGSSGEVDANNGTTGSSGYRVPTSSDRVYLGLDENATTQQYVARRSNGQLAFLRFDSLGAPAVRYYNASTRTSFEVPVLEDTGGATGTAVAGSYVYHAGDRTSPDGTNALLDPTDLASNVNFLNGDV</sequence>